<dbReference type="Proteomes" id="UP001140094">
    <property type="component" value="Unassembled WGS sequence"/>
</dbReference>
<dbReference type="EMBL" id="JANBUO010002702">
    <property type="protein sequence ID" value="KAJ2793963.1"/>
    <property type="molecule type" value="Genomic_DNA"/>
</dbReference>
<sequence>HLPVGLASLIKTPGINNALYVRPLVFDMEIDPMAAIAEQFEPDINVVIWVNELQQSIDSGTLLLTNLGQLTIGFREQLLERVTTRSVNEHNTHCLCDGYFRLELQLAPLQKQQKIRKTCKLRNFFGDNLHEALLRQQLMAVVPPSSHLAAARAAAELVAREHNAEARLRACDNMDCQESVSSSLIAEQKMLDSDCESDSEQRRCLQQQHLQGWVHEAMLRSSPSSSPLLHPRVNSWSDSDSSLNERANCTKAVNQNGWTTDKEDACNVSSGCCHAMRAVPADAQSSAYNEQMFNRTLSMIGVSHADSQDSTSSDGGSPQMRLCRGRTDNGGRGLAATADADGSGGLPAVQCYSVYTAHAHSSTFLGCVVGGLHGYGMSRRSRFTHFECKKRANKLHNIFGHVDPGSGDCQSSSAIAAGAVHADSADARSTLVVSSIPSGSVRSASLAPSNMQLTSEQHNILVHRRCKLKALLGEQVEESSSAYYILLHRPSKETRVKALLQLVDGK</sequence>
<evidence type="ECO:0000313" key="2">
    <source>
        <dbReference type="Proteomes" id="UP001140094"/>
    </source>
</evidence>
<keyword evidence="2" id="KW-1185">Reference proteome</keyword>
<name>A0A9W8HMX8_9FUNG</name>
<evidence type="ECO:0000313" key="1">
    <source>
        <dbReference type="EMBL" id="KAJ2793963.1"/>
    </source>
</evidence>
<comment type="caution">
    <text evidence="1">The sequence shown here is derived from an EMBL/GenBank/DDBJ whole genome shotgun (WGS) entry which is preliminary data.</text>
</comment>
<protein>
    <submittedName>
        <fullName evidence="1">Uncharacterized protein</fullName>
    </submittedName>
</protein>
<reference evidence="1" key="1">
    <citation type="submission" date="2022-07" db="EMBL/GenBank/DDBJ databases">
        <title>Phylogenomic reconstructions and comparative analyses of Kickxellomycotina fungi.</title>
        <authorList>
            <person name="Reynolds N.K."/>
            <person name="Stajich J.E."/>
            <person name="Barry K."/>
            <person name="Grigoriev I.V."/>
            <person name="Crous P."/>
            <person name="Smith M.E."/>
        </authorList>
    </citation>
    <scope>NUCLEOTIDE SEQUENCE</scope>
    <source>
        <strain evidence="1">NRRL 1565</strain>
    </source>
</reference>
<accession>A0A9W8HMX8</accession>
<gene>
    <name evidence="1" type="ORF">H4R20_006379</name>
</gene>
<dbReference type="AlphaFoldDB" id="A0A9W8HMX8"/>
<feature type="non-terminal residue" evidence="1">
    <location>
        <position position="1"/>
    </location>
</feature>
<proteinExistence type="predicted"/>
<organism evidence="1 2">
    <name type="scientific">Coemansia guatemalensis</name>
    <dbReference type="NCBI Taxonomy" id="2761395"/>
    <lineage>
        <taxon>Eukaryota</taxon>
        <taxon>Fungi</taxon>
        <taxon>Fungi incertae sedis</taxon>
        <taxon>Zoopagomycota</taxon>
        <taxon>Kickxellomycotina</taxon>
        <taxon>Kickxellomycetes</taxon>
        <taxon>Kickxellales</taxon>
        <taxon>Kickxellaceae</taxon>
        <taxon>Coemansia</taxon>
    </lineage>
</organism>
<dbReference type="OrthoDB" id="196547at2759"/>